<keyword evidence="3" id="KW-1185">Reference proteome</keyword>
<dbReference type="EMBL" id="SDPO01000003">
    <property type="protein sequence ID" value="RXZ47442.1"/>
    <property type="molecule type" value="Genomic_DNA"/>
</dbReference>
<dbReference type="OrthoDB" id="26872at2"/>
<proteinExistence type="predicted"/>
<evidence type="ECO:0000313" key="3">
    <source>
        <dbReference type="Proteomes" id="UP000292935"/>
    </source>
</evidence>
<sequence length="215" mass="21994">MSAGSGAPFRASARHRGLARTLPAVALGIAGLLALTGCAANGGDTSGGGHDGHSMTGTETEAPAAAGTAADVMFAQMMIPHHEQALEMSGIVLAKDGLDPEVAALAEEIQSAQGPEIAQLEAWLDEWDAPREMPGGGHGMSGMLSDDELAALESADAATASRLFLEQMIEHHEGAVEMAEDEIASGSHEGAIEMAEAIVATQTAEIERMQALLEG</sequence>
<name>A0A4Q2JI71_9MICO</name>
<dbReference type="AlphaFoldDB" id="A0A4Q2JI71"/>
<dbReference type="InterPro" id="IPR005183">
    <property type="entry name" value="DUF305_CopM-like"/>
</dbReference>
<protein>
    <submittedName>
        <fullName evidence="2">DUF305 domain-containing protein</fullName>
    </submittedName>
</protein>
<dbReference type="Gene3D" id="1.20.1260.10">
    <property type="match status" value="1"/>
</dbReference>
<dbReference type="Pfam" id="PF03713">
    <property type="entry name" value="DUF305"/>
    <property type="match status" value="1"/>
</dbReference>
<reference evidence="2 3" key="1">
    <citation type="submission" date="2019-01" db="EMBL/GenBank/DDBJ databases">
        <authorList>
            <person name="Li J."/>
        </authorList>
    </citation>
    <scope>NUCLEOTIDE SEQUENCE [LARGE SCALE GENOMIC DNA]</scope>
    <source>
        <strain evidence="2 3">CCUG 35506</strain>
    </source>
</reference>
<comment type="caution">
    <text evidence="2">The sequence shown here is derived from an EMBL/GenBank/DDBJ whole genome shotgun (WGS) entry which is preliminary data.</text>
</comment>
<dbReference type="PANTHER" id="PTHR36933:SF1">
    <property type="entry name" value="SLL0788 PROTEIN"/>
    <property type="match status" value="1"/>
</dbReference>
<gene>
    <name evidence="2" type="ORF">ESP57_12825</name>
</gene>
<feature type="domain" description="DUF305" evidence="1">
    <location>
        <begin position="71"/>
        <end position="213"/>
    </location>
</feature>
<organism evidence="2 3">
    <name type="scientific">Agromyces fucosus</name>
    <dbReference type="NCBI Taxonomy" id="41985"/>
    <lineage>
        <taxon>Bacteria</taxon>
        <taxon>Bacillati</taxon>
        <taxon>Actinomycetota</taxon>
        <taxon>Actinomycetes</taxon>
        <taxon>Micrococcales</taxon>
        <taxon>Microbacteriaceae</taxon>
        <taxon>Agromyces</taxon>
    </lineage>
</organism>
<dbReference type="RefSeq" id="WP_129231859.1">
    <property type="nucleotide sequence ID" value="NZ_SDPO01000003.1"/>
</dbReference>
<dbReference type="InterPro" id="IPR012347">
    <property type="entry name" value="Ferritin-like"/>
</dbReference>
<evidence type="ECO:0000259" key="1">
    <source>
        <dbReference type="Pfam" id="PF03713"/>
    </source>
</evidence>
<accession>A0A4Q2JI71</accession>
<dbReference type="PANTHER" id="PTHR36933">
    <property type="entry name" value="SLL0788 PROTEIN"/>
    <property type="match status" value="1"/>
</dbReference>
<dbReference type="Proteomes" id="UP000292935">
    <property type="component" value="Unassembled WGS sequence"/>
</dbReference>
<evidence type="ECO:0000313" key="2">
    <source>
        <dbReference type="EMBL" id="RXZ47442.1"/>
    </source>
</evidence>